<comment type="caution">
    <text evidence="1">The sequence shown here is derived from an EMBL/GenBank/DDBJ whole genome shotgun (WGS) entry which is preliminary data.</text>
</comment>
<protein>
    <recommendedName>
        <fullName evidence="3">HlyD family secretion protein</fullName>
    </recommendedName>
</protein>
<reference evidence="1 2" key="1">
    <citation type="submission" date="2020-10" db="EMBL/GenBank/DDBJ databases">
        <title>Bacillus sp. HD4P25, an endophyte from a halophyte.</title>
        <authorList>
            <person name="Sun J.-Q."/>
        </authorList>
    </citation>
    <scope>NUCLEOTIDE SEQUENCE [LARGE SCALE GENOMIC DNA]</scope>
    <source>
        <strain evidence="1 2">YIM 93174</strain>
    </source>
</reference>
<accession>A0ABR9QDL6</accession>
<dbReference type="Proteomes" id="UP001516662">
    <property type="component" value="Unassembled WGS sequence"/>
</dbReference>
<name>A0ABR9QDL6_9BACI</name>
<dbReference type="RefSeq" id="WP_193534031.1">
    <property type="nucleotide sequence ID" value="NZ_JADCLJ010000002.1"/>
</dbReference>
<proteinExistence type="predicted"/>
<evidence type="ECO:0000313" key="1">
    <source>
        <dbReference type="EMBL" id="MBE4906511.1"/>
    </source>
</evidence>
<evidence type="ECO:0008006" key="3">
    <source>
        <dbReference type="Google" id="ProtNLM"/>
    </source>
</evidence>
<organism evidence="1 2">
    <name type="scientific">Litchfieldia luteola</name>
    <dbReference type="NCBI Taxonomy" id="682179"/>
    <lineage>
        <taxon>Bacteria</taxon>
        <taxon>Bacillati</taxon>
        <taxon>Bacillota</taxon>
        <taxon>Bacilli</taxon>
        <taxon>Bacillales</taxon>
        <taxon>Bacillaceae</taxon>
        <taxon>Litchfieldia</taxon>
    </lineage>
</organism>
<keyword evidence="2" id="KW-1185">Reference proteome</keyword>
<sequence length="404" mass="46229">MRKYWKTTAIIAVIVLSLGTFYVNSAWSEEQFPEFEIQTVSGNPEEIESLVLEGSYTDMSYMNYVSSNVKISAEGSVYNSRSFLNQVIGSYQMVIKELQEEYRSFMRGKSTWVESYFENDQVLAYAMVEDVGPLRSRDFSFEISVLNKGNNKINSFMVKVPDSKELNYIHVEDVQIIEDDLILITRNNMKSNHNSYGEHYLYTIDLENQKISHKESILQFTKSQDNTYTYAQLIESSPTQANENLIFQITEEKITEDMESTRVEEATHEIVSFNLLSKEKETLNISDLSLNQTQLSSFDGTLYHTSIDGQELVVTPYHLGENQADKAFRIQLPSVIGPIYQPIVTVKDGKFYAASSQMNADGNMFVIVADVSTGEKLFSGQVVFKDSLNEKVKFEIYLHQLFVK</sequence>
<dbReference type="EMBL" id="JADCLJ010000002">
    <property type="protein sequence ID" value="MBE4906511.1"/>
    <property type="molecule type" value="Genomic_DNA"/>
</dbReference>
<gene>
    <name evidence="1" type="ORF">IMZ08_00380</name>
</gene>
<evidence type="ECO:0000313" key="2">
    <source>
        <dbReference type="Proteomes" id="UP001516662"/>
    </source>
</evidence>